<evidence type="ECO:0000256" key="4">
    <source>
        <dbReference type="ARBA" id="ARBA00022840"/>
    </source>
</evidence>
<evidence type="ECO:0000256" key="7">
    <source>
        <dbReference type="RuleBase" id="RU363037"/>
    </source>
</evidence>
<reference evidence="9" key="1">
    <citation type="submission" date="2023-01" db="EMBL/GenBank/DDBJ databases">
        <title>Metagenome sequencing of chrysophaentin producing Chrysophaeum taylorii.</title>
        <authorList>
            <person name="Davison J."/>
            <person name="Bewley C."/>
        </authorList>
    </citation>
    <scope>NUCLEOTIDE SEQUENCE</scope>
    <source>
        <strain evidence="9">NIES-1699</strain>
    </source>
</reference>
<sequence>MKLRARFAPSPTGALHLGGARTALFNHLLVRGAALRGDDAALVLRIDDTDAQRGSKEAEAAIVRDLRWLGVSWADGVARASHRSHIYARAAADLVDRGVAYPDFSAEPRGWQRWRRADPAEVRTRLRAGEPHALRFRVPRGARRTIRVVDAVRGPLVWADVARALPEDVVLARRDGSPLYNFCTAVDDNLMEITHVIRGDEHVPNTLCQVLLLEALGRRELPTYAHCALVVDAHRKKLSKRDTHRPAGAPYAGLTVEAARRDGITPLGLATYLASLGFSPPAGHGQQPREVFDDLDDLARVFDLSRVSPAPAAYDPAKLRWIDARCLRLLSTAGRRELVREQLERCFAEVIPPTFVDFCAFELFGDDSMTAFDISQGAREAVTFDLGALLLESDENIAAVRRVVEVILAAELPVLDGTQQSVDAFHAWIDAALETTQLHRRRTFMPILRLALTTSSRGPDLATQLRLINLAVAEGVPGVVPIPRRVDILQSALK</sequence>
<evidence type="ECO:0000256" key="5">
    <source>
        <dbReference type="ARBA" id="ARBA00022917"/>
    </source>
</evidence>
<dbReference type="PRINTS" id="PR00987">
    <property type="entry name" value="TRNASYNTHGLU"/>
</dbReference>
<dbReference type="PANTHER" id="PTHR43311:SF2">
    <property type="entry name" value="GLUTAMATE--TRNA LIGASE, MITOCHONDRIAL-RELATED"/>
    <property type="match status" value="1"/>
</dbReference>
<evidence type="ECO:0000256" key="6">
    <source>
        <dbReference type="ARBA" id="ARBA00023146"/>
    </source>
</evidence>
<keyword evidence="4 7" id="KW-0067">ATP-binding</keyword>
<feature type="domain" description="Glutamyl/glutaminyl-tRNA synthetase class Ib catalytic" evidence="8">
    <location>
        <begin position="2"/>
        <end position="321"/>
    </location>
</feature>
<evidence type="ECO:0000313" key="9">
    <source>
        <dbReference type="EMBL" id="KAJ8599719.1"/>
    </source>
</evidence>
<dbReference type="EMBL" id="JAQMWT010000548">
    <property type="protein sequence ID" value="KAJ8599719.1"/>
    <property type="molecule type" value="Genomic_DNA"/>
</dbReference>
<dbReference type="InterPro" id="IPR001412">
    <property type="entry name" value="aa-tRNA-synth_I_CS"/>
</dbReference>
<evidence type="ECO:0000256" key="2">
    <source>
        <dbReference type="ARBA" id="ARBA00022598"/>
    </source>
</evidence>
<keyword evidence="5 7" id="KW-0648">Protein biosynthesis</keyword>
<dbReference type="GO" id="GO:0006424">
    <property type="term" value="P:glutamyl-tRNA aminoacylation"/>
    <property type="evidence" value="ECO:0007669"/>
    <property type="project" value="TreeGrafter"/>
</dbReference>
<dbReference type="InterPro" id="IPR014729">
    <property type="entry name" value="Rossmann-like_a/b/a_fold"/>
</dbReference>
<dbReference type="SUPFAM" id="SSF48163">
    <property type="entry name" value="An anticodon-binding domain of class I aminoacyl-tRNA synthetases"/>
    <property type="match status" value="1"/>
</dbReference>
<dbReference type="InterPro" id="IPR020058">
    <property type="entry name" value="Glu/Gln-tRNA-synth_Ib_cat-dom"/>
</dbReference>
<evidence type="ECO:0000259" key="8">
    <source>
        <dbReference type="Pfam" id="PF00749"/>
    </source>
</evidence>
<dbReference type="GO" id="GO:0005739">
    <property type="term" value="C:mitochondrion"/>
    <property type="evidence" value="ECO:0007669"/>
    <property type="project" value="TreeGrafter"/>
</dbReference>
<evidence type="ECO:0000256" key="3">
    <source>
        <dbReference type="ARBA" id="ARBA00022741"/>
    </source>
</evidence>
<comment type="caution">
    <text evidence="9">The sequence shown here is derived from an EMBL/GenBank/DDBJ whole genome shotgun (WGS) entry which is preliminary data.</text>
</comment>
<keyword evidence="2 7" id="KW-0436">Ligase</keyword>
<dbReference type="GO" id="GO:0004818">
    <property type="term" value="F:glutamate-tRNA ligase activity"/>
    <property type="evidence" value="ECO:0007669"/>
    <property type="project" value="TreeGrafter"/>
</dbReference>
<evidence type="ECO:0000256" key="1">
    <source>
        <dbReference type="ARBA" id="ARBA00007894"/>
    </source>
</evidence>
<keyword evidence="6 7" id="KW-0030">Aminoacyl-tRNA synthetase</keyword>
<dbReference type="Gene3D" id="3.40.50.620">
    <property type="entry name" value="HUPs"/>
    <property type="match status" value="1"/>
</dbReference>
<dbReference type="InterPro" id="IPR008925">
    <property type="entry name" value="aa_tRNA-synth_I_cd-bd_sf"/>
</dbReference>
<keyword evidence="3 7" id="KW-0547">Nucleotide-binding</keyword>
<gene>
    <name evidence="9" type="ORF">CTAYLR_004752</name>
</gene>
<dbReference type="AlphaFoldDB" id="A0AAD7U9P0"/>
<comment type="similarity">
    <text evidence="1">Belongs to the class-I aminoacyl-tRNA synthetase family. Glutamate--tRNA ligase type 1 subfamily.</text>
</comment>
<dbReference type="InterPro" id="IPR000924">
    <property type="entry name" value="Glu/Gln-tRNA-synth"/>
</dbReference>
<dbReference type="GO" id="GO:0005524">
    <property type="term" value="F:ATP binding"/>
    <property type="evidence" value="ECO:0007669"/>
    <property type="project" value="UniProtKB-KW"/>
</dbReference>
<dbReference type="PANTHER" id="PTHR43311">
    <property type="entry name" value="GLUTAMATE--TRNA LIGASE"/>
    <property type="match status" value="1"/>
</dbReference>
<dbReference type="GO" id="GO:0000049">
    <property type="term" value="F:tRNA binding"/>
    <property type="evidence" value="ECO:0007669"/>
    <property type="project" value="InterPro"/>
</dbReference>
<protein>
    <recommendedName>
        <fullName evidence="8">Glutamyl/glutaminyl-tRNA synthetase class Ib catalytic domain-containing protein</fullName>
    </recommendedName>
</protein>
<evidence type="ECO:0000313" key="10">
    <source>
        <dbReference type="Proteomes" id="UP001230188"/>
    </source>
</evidence>
<dbReference type="Proteomes" id="UP001230188">
    <property type="component" value="Unassembled WGS sequence"/>
</dbReference>
<organism evidence="9 10">
    <name type="scientific">Chrysophaeum taylorii</name>
    <dbReference type="NCBI Taxonomy" id="2483200"/>
    <lineage>
        <taxon>Eukaryota</taxon>
        <taxon>Sar</taxon>
        <taxon>Stramenopiles</taxon>
        <taxon>Ochrophyta</taxon>
        <taxon>Pelagophyceae</taxon>
        <taxon>Pelagomonadales</taxon>
        <taxon>Pelagomonadaceae</taxon>
        <taxon>Chrysophaeum</taxon>
    </lineage>
</organism>
<accession>A0AAD7U9P0</accession>
<proteinExistence type="inferred from homology"/>
<dbReference type="PROSITE" id="PS00178">
    <property type="entry name" value="AA_TRNA_LIGASE_I"/>
    <property type="match status" value="1"/>
</dbReference>
<keyword evidence="10" id="KW-1185">Reference proteome</keyword>
<dbReference type="InterPro" id="IPR049940">
    <property type="entry name" value="GluQ/Sye"/>
</dbReference>
<dbReference type="SUPFAM" id="SSF52374">
    <property type="entry name" value="Nucleotidylyl transferase"/>
    <property type="match status" value="1"/>
</dbReference>
<dbReference type="Pfam" id="PF00749">
    <property type="entry name" value="tRNA-synt_1c"/>
    <property type="match status" value="1"/>
</dbReference>
<name>A0AAD7U9P0_9STRA</name>